<dbReference type="eggNOG" id="COG0641">
    <property type="taxonomic scope" value="Bacteria"/>
</dbReference>
<proteinExistence type="predicted"/>
<organism evidence="7 8">
    <name type="scientific">Collinsella intestinalis DSM 13280</name>
    <dbReference type="NCBI Taxonomy" id="521003"/>
    <lineage>
        <taxon>Bacteria</taxon>
        <taxon>Bacillati</taxon>
        <taxon>Actinomycetota</taxon>
        <taxon>Coriobacteriia</taxon>
        <taxon>Coriobacteriales</taxon>
        <taxon>Coriobacteriaceae</taxon>
        <taxon>Collinsella</taxon>
    </lineage>
</organism>
<dbReference type="STRING" id="521003.COLINT_03129"/>
<keyword evidence="5" id="KW-0411">Iron-sulfur</keyword>
<dbReference type="InterPro" id="IPR013785">
    <property type="entry name" value="Aldolase_TIM"/>
</dbReference>
<evidence type="ECO:0000313" key="7">
    <source>
        <dbReference type="EMBL" id="EEP44168.1"/>
    </source>
</evidence>
<dbReference type="CDD" id="cd01335">
    <property type="entry name" value="Radical_SAM"/>
    <property type="match status" value="1"/>
</dbReference>
<dbReference type="SFLD" id="SFLDS00029">
    <property type="entry name" value="Radical_SAM"/>
    <property type="match status" value="1"/>
</dbReference>
<comment type="cofactor">
    <cofactor evidence="1">
        <name>[4Fe-4S] cluster</name>
        <dbReference type="ChEBI" id="CHEBI:49883"/>
    </cofactor>
</comment>
<dbReference type="InterPro" id="IPR058240">
    <property type="entry name" value="rSAM_sf"/>
</dbReference>
<dbReference type="Pfam" id="PF04055">
    <property type="entry name" value="Radical_SAM"/>
    <property type="match status" value="1"/>
</dbReference>
<dbReference type="EMBL" id="ABXH02000019">
    <property type="protein sequence ID" value="EEP44168.1"/>
    <property type="molecule type" value="Genomic_DNA"/>
</dbReference>
<dbReference type="Pfam" id="PF13186">
    <property type="entry name" value="SPASM"/>
    <property type="match status" value="1"/>
</dbReference>
<evidence type="ECO:0000256" key="2">
    <source>
        <dbReference type="ARBA" id="ARBA00022691"/>
    </source>
</evidence>
<evidence type="ECO:0000256" key="5">
    <source>
        <dbReference type="ARBA" id="ARBA00023014"/>
    </source>
</evidence>
<evidence type="ECO:0000256" key="1">
    <source>
        <dbReference type="ARBA" id="ARBA00001966"/>
    </source>
</evidence>
<dbReference type="InterPro" id="IPR023867">
    <property type="entry name" value="Sulphatase_maturase_rSAM"/>
</dbReference>
<reference evidence="7 8" key="1">
    <citation type="submission" date="2009-04" db="EMBL/GenBank/DDBJ databases">
        <authorList>
            <person name="Weinstock G."/>
            <person name="Sodergren E."/>
            <person name="Clifton S."/>
            <person name="Fulton L."/>
            <person name="Fulton B."/>
            <person name="Courtney L."/>
            <person name="Fronick C."/>
            <person name="Harrison M."/>
            <person name="Strong C."/>
            <person name="Farmer C."/>
            <person name="Delahaunty K."/>
            <person name="Markovic C."/>
            <person name="Hall O."/>
            <person name="Minx P."/>
            <person name="Tomlinson C."/>
            <person name="Mitreva M."/>
            <person name="Nelson J."/>
            <person name="Hou S."/>
            <person name="Wollam A."/>
            <person name="Pepin K.H."/>
            <person name="Johnson M."/>
            <person name="Bhonagiri V."/>
            <person name="Nash W.E."/>
            <person name="Warren W."/>
            <person name="Chinwalla A."/>
            <person name="Mardis E.R."/>
            <person name="Wilson R.K."/>
        </authorList>
    </citation>
    <scope>NUCLEOTIDE SEQUENCE [LARGE SCALE GENOMIC DNA]</scope>
    <source>
        <strain evidence="7 8">DSM 13280</strain>
    </source>
</reference>
<dbReference type="PANTHER" id="PTHR43273:SF8">
    <property type="entry name" value="RADICAL SAM DOMAIN PROTEIN"/>
    <property type="match status" value="1"/>
</dbReference>
<dbReference type="SFLD" id="SFLDG01384">
    <property type="entry name" value="thioether_bond_formation_requi"/>
    <property type="match status" value="1"/>
</dbReference>
<gene>
    <name evidence="7" type="ORF">COLINT_03129</name>
</gene>
<evidence type="ECO:0000256" key="4">
    <source>
        <dbReference type="ARBA" id="ARBA00023004"/>
    </source>
</evidence>
<dbReference type="Proteomes" id="UP000003295">
    <property type="component" value="Unassembled WGS sequence"/>
</dbReference>
<dbReference type="GO" id="GO:0046872">
    <property type="term" value="F:metal ion binding"/>
    <property type="evidence" value="ECO:0007669"/>
    <property type="project" value="UniProtKB-KW"/>
</dbReference>
<keyword evidence="3" id="KW-0479">Metal-binding</keyword>
<dbReference type="HOGENOM" id="CLU_009273_3_3_11"/>
<evidence type="ECO:0000259" key="6">
    <source>
        <dbReference type="PROSITE" id="PS51918"/>
    </source>
</evidence>
<dbReference type="InterPro" id="IPR023885">
    <property type="entry name" value="4Fe4S-binding_SPASM_dom"/>
</dbReference>
<dbReference type="Gene3D" id="3.20.20.70">
    <property type="entry name" value="Aldolase class I"/>
    <property type="match status" value="1"/>
</dbReference>
<dbReference type="SFLD" id="SFLDG01067">
    <property type="entry name" value="SPASM/twitch_domain_containing"/>
    <property type="match status" value="1"/>
</dbReference>
<evidence type="ECO:0000256" key="3">
    <source>
        <dbReference type="ARBA" id="ARBA00022723"/>
    </source>
</evidence>
<dbReference type="NCBIfam" id="TIGR04085">
    <property type="entry name" value="rSAM_more_4Fe4S"/>
    <property type="match status" value="1"/>
</dbReference>
<name>C4FAN4_9ACTN</name>
<keyword evidence="4" id="KW-0408">Iron</keyword>
<evidence type="ECO:0000313" key="8">
    <source>
        <dbReference type="Proteomes" id="UP000003295"/>
    </source>
</evidence>
<dbReference type="AlphaFoldDB" id="C4FAN4"/>
<protein>
    <submittedName>
        <fullName evidence="7">Radical SAM domain protein</fullName>
    </submittedName>
</protein>
<accession>C4FAN4</accession>
<dbReference type="SFLD" id="SFLDG01386">
    <property type="entry name" value="main_SPASM_domain-containing"/>
    <property type="match status" value="1"/>
</dbReference>
<keyword evidence="2" id="KW-0949">S-adenosyl-L-methionine</keyword>
<dbReference type="InterPro" id="IPR007197">
    <property type="entry name" value="rSAM"/>
</dbReference>
<dbReference type="PANTHER" id="PTHR43273">
    <property type="entry name" value="ANAEROBIC SULFATASE-MATURATING ENZYME HOMOLOG ASLB-RELATED"/>
    <property type="match status" value="1"/>
</dbReference>
<dbReference type="GO" id="GO:0051536">
    <property type="term" value="F:iron-sulfur cluster binding"/>
    <property type="evidence" value="ECO:0007669"/>
    <property type="project" value="UniProtKB-KW"/>
</dbReference>
<comment type="caution">
    <text evidence="7">The sequence shown here is derived from an EMBL/GenBank/DDBJ whole genome shotgun (WGS) entry which is preliminary data.</text>
</comment>
<sequence length="441" mass="50121">MHFFSVEDRRYCFDEATGNCFLVDEVAEKALCVFESEGREYNSDALSRELELAGYDARTIEEALDDVDEFRQLEKRIYITDDVPRTLRSIELHVAHVCNLGCDYCFAGKGNYGTQSLLMKEKVAYAAVDYLVHNSSKNDVLTIVFFGGEPMLNEPLIWKTVDYAESAHPKRRFTYSITTNGTLLNDRAIEAFKEHGFSILVSLDGVGCKHDESRPYKNGRGSFADIERNVRLYSKRASLGARATLTKNNCSLLDDYASFKDMGFKKIYFSPVSTFDERIMLDENALEKIRHDLIELSNDYLEQIKQGDKPLFGTLKKVVDLIFERRLSVVGCGAGRRFISITPEGDVYPCHRFVGMDWFKMGNILDGVDEQSYSVNWAQTVDKRTDCSSCWARSFCGGGCSWEAADETGYLDESRHPTSCEYKRMCLEIALDLISRSEDFG</sequence>
<dbReference type="PROSITE" id="PS51918">
    <property type="entry name" value="RADICAL_SAM"/>
    <property type="match status" value="1"/>
</dbReference>
<dbReference type="SUPFAM" id="SSF102114">
    <property type="entry name" value="Radical SAM enzymes"/>
    <property type="match status" value="1"/>
</dbReference>
<dbReference type="GO" id="GO:0016491">
    <property type="term" value="F:oxidoreductase activity"/>
    <property type="evidence" value="ECO:0007669"/>
    <property type="project" value="InterPro"/>
</dbReference>
<feature type="domain" description="Radical SAM core" evidence="6">
    <location>
        <begin position="82"/>
        <end position="308"/>
    </location>
</feature>
<dbReference type="RefSeq" id="WP_006723345.1">
    <property type="nucleotide sequence ID" value="NZ_GG692710.1"/>
</dbReference>